<dbReference type="AlphaFoldDB" id="A0A5E8CMA8"/>
<organism evidence="1">
    <name type="scientific">seawater metagenome</name>
    <dbReference type="NCBI Taxonomy" id="1561972"/>
    <lineage>
        <taxon>unclassified sequences</taxon>
        <taxon>metagenomes</taxon>
        <taxon>ecological metagenomes</taxon>
    </lineage>
</organism>
<dbReference type="Pfam" id="PF13563">
    <property type="entry name" value="2_5_RNA_ligase2"/>
    <property type="match status" value="1"/>
</dbReference>
<proteinExistence type="predicted"/>
<evidence type="ECO:0000313" key="1">
    <source>
        <dbReference type="EMBL" id="VVU95632.1"/>
    </source>
</evidence>
<dbReference type="EMBL" id="CABVLZ010000007">
    <property type="protein sequence ID" value="VVU95632.1"/>
    <property type="molecule type" value="Genomic_DNA"/>
</dbReference>
<reference evidence="1" key="1">
    <citation type="submission" date="2019-09" db="EMBL/GenBank/DDBJ databases">
        <authorList>
            <person name="Needham M D."/>
        </authorList>
    </citation>
    <scope>NUCLEOTIDE SEQUENCE</scope>
</reference>
<accession>A0A5E8CMA8</accession>
<gene>
    <name evidence="1" type="ORF">CPAV1605_1384</name>
</gene>
<dbReference type="SUPFAM" id="SSF55144">
    <property type="entry name" value="LigT-like"/>
    <property type="match status" value="1"/>
</dbReference>
<dbReference type="Gene3D" id="3.90.1140.10">
    <property type="entry name" value="Cyclic phosphodiesterase"/>
    <property type="match status" value="1"/>
</dbReference>
<name>A0A5E8CMA8_9ZZZZ</name>
<evidence type="ECO:0008006" key="2">
    <source>
        <dbReference type="Google" id="ProtNLM"/>
    </source>
</evidence>
<sequence length="185" mass="21916">MPGITLIFDQISNQKLEQEYKKINDKFQKELLSIKPDLKPHITLMHFPGDEGDIYYEKIKLAITKTANQFKSYKININGLAMFVRGDKYILYFTTPYNRILRKIHKKIWKELKNIYSEDNLYSPKVLTPHITIPIYESNKENTFRVLEELSKMDFDFELTVSDIAYITGNLHKPKVFFKQTLLDN</sequence>
<protein>
    <recommendedName>
        <fullName evidence="2">2'-5' RNA ligase superfamily</fullName>
    </recommendedName>
</protein>
<dbReference type="InterPro" id="IPR009097">
    <property type="entry name" value="Cyclic_Pdiesterase"/>
</dbReference>